<evidence type="ECO:0000256" key="2">
    <source>
        <dbReference type="ARBA" id="ARBA00009034"/>
    </source>
</evidence>
<evidence type="ECO:0000256" key="8">
    <source>
        <dbReference type="ARBA" id="ARBA00025288"/>
    </source>
</evidence>
<evidence type="ECO:0000256" key="3">
    <source>
        <dbReference type="ARBA" id="ARBA00014427"/>
    </source>
</evidence>
<feature type="chain" id="PRO_5042178419" description="Insulin-like 3" evidence="12">
    <location>
        <begin position="23"/>
        <end position="139"/>
    </location>
</feature>
<comment type="caution">
    <text evidence="14">The sequence shown here is derived from an EMBL/GenBank/DDBJ whole genome shotgun (WGS) entry which is preliminary data.</text>
</comment>
<proteinExistence type="inferred from homology"/>
<keyword evidence="4 11" id="KW-0964">Secreted</keyword>
<comment type="subcellular location">
    <subcellularLocation>
        <location evidence="1 11">Secreted</location>
    </subcellularLocation>
</comment>
<feature type="domain" description="Insulin-like" evidence="13">
    <location>
        <begin position="27"/>
        <end position="139"/>
    </location>
</feature>
<keyword evidence="15" id="KW-1185">Reference proteome</keyword>
<dbReference type="InterPro" id="IPR022352">
    <property type="entry name" value="Ins/IGF/rlx"/>
</dbReference>
<evidence type="ECO:0000256" key="11">
    <source>
        <dbReference type="RuleBase" id="RU000406"/>
    </source>
</evidence>
<name>A0AAE0Q4E3_9TELE</name>
<keyword evidence="7" id="KW-1015">Disulfide bond</keyword>
<organism evidence="14 15">
    <name type="scientific">Hemibagrus guttatus</name>
    <dbReference type="NCBI Taxonomy" id="175788"/>
    <lineage>
        <taxon>Eukaryota</taxon>
        <taxon>Metazoa</taxon>
        <taxon>Chordata</taxon>
        <taxon>Craniata</taxon>
        <taxon>Vertebrata</taxon>
        <taxon>Euteleostomi</taxon>
        <taxon>Actinopterygii</taxon>
        <taxon>Neopterygii</taxon>
        <taxon>Teleostei</taxon>
        <taxon>Ostariophysi</taxon>
        <taxon>Siluriformes</taxon>
        <taxon>Bagridae</taxon>
        <taxon>Hemibagrus</taxon>
    </lineage>
</organism>
<dbReference type="InterPro" id="IPR043387">
    <property type="entry name" value="INSL3/INSL4"/>
</dbReference>
<dbReference type="GO" id="GO:0005179">
    <property type="term" value="F:hormone activity"/>
    <property type="evidence" value="ECO:0007669"/>
    <property type="project" value="InterPro"/>
</dbReference>
<evidence type="ECO:0000256" key="10">
    <source>
        <dbReference type="ARBA" id="ARBA00032881"/>
    </source>
</evidence>
<evidence type="ECO:0000256" key="5">
    <source>
        <dbReference type="ARBA" id="ARBA00022685"/>
    </source>
</evidence>
<dbReference type="PROSITE" id="PS00262">
    <property type="entry name" value="INSULIN"/>
    <property type="match status" value="1"/>
</dbReference>
<keyword evidence="6 12" id="KW-0732">Signal</keyword>
<evidence type="ECO:0000313" key="15">
    <source>
        <dbReference type="Proteomes" id="UP001274896"/>
    </source>
</evidence>
<comment type="function">
    <text evidence="8">Seems to play a role in testicular function. May be a trophic hormone with a role in testicular descent in fetal life. Is a ligand for LGR8 receptor.</text>
</comment>
<dbReference type="Gene3D" id="1.10.100.10">
    <property type="entry name" value="Insulin-like"/>
    <property type="match status" value="1"/>
</dbReference>
<dbReference type="GO" id="GO:0005615">
    <property type="term" value="C:extracellular space"/>
    <property type="evidence" value="ECO:0007669"/>
    <property type="project" value="TreeGrafter"/>
</dbReference>
<dbReference type="PANTHER" id="PTHR10423:SF3">
    <property type="entry name" value="INSULIN-LIKE 3"/>
    <property type="match status" value="1"/>
</dbReference>
<dbReference type="PANTHER" id="PTHR10423">
    <property type="entry name" value="INSULIN-LIKE 3"/>
    <property type="match status" value="1"/>
</dbReference>
<evidence type="ECO:0000256" key="4">
    <source>
        <dbReference type="ARBA" id="ARBA00022525"/>
    </source>
</evidence>
<dbReference type="GO" id="GO:0001664">
    <property type="term" value="F:G protein-coupled receptor binding"/>
    <property type="evidence" value="ECO:0007669"/>
    <property type="project" value="TreeGrafter"/>
</dbReference>
<dbReference type="InterPro" id="IPR036438">
    <property type="entry name" value="Insulin-like_sf"/>
</dbReference>
<gene>
    <name evidence="14" type="ORF">QTP70_015915</name>
</gene>
<dbReference type="InterPro" id="IPR016179">
    <property type="entry name" value="Insulin-like"/>
</dbReference>
<reference evidence="14" key="1">
    <citation type="submission" date="2023-06" db="EMBL/GenBank/DDBJ databases">
        <title>Male Hemibagrus guttatus genome.</title>
        <authorList>
            <person name="Bian C."/>
        </authorList>
    </citation>
    <scope>NUCLEOTIDE SEQUENCE</scope>
    <source>
        <strain evidence="14">Male_cb2023</strain>
        <tissue evidence="14">Muscle</tissue>
    </source>
</reference>
<accession>A0AAE0Q4E3</accession>
<evidence type="ECO:0000256" key="12">
    <source>
        <dbReference type="SAM" id="SignalP"/>
    </source>
</evidence>
<keyword evidence="5" id="KW-0165">Cleavage on pair of basic residues</keyword>
<dbReference type="InterPro" id="IPR022353">
    <property type="entry name" value="Insulin_CS"/>
</dbReference>
<evidence type="ECO:0000313" key="14">
    <source>
        <dbReference type="EMBL" id="KAK3513516.1"/>
    </source>
</evidence>
<dbReference type="AlphaFoldDB" id="A0AAE0Q4E3"/>
<evidence type="ECO:0000256" key="1">
    <source>
        <dbReference type="ARBA" id="ARBA00004613"/>
    </source>
</evidence>
<evidence type="ECO:0000256" key="9">
    <source>
        <dbReference type="ARBA" id="ARBA00032209"/>
    </source>
</evidence>
<dbReference type="CDD" id="cd04365">
    <property type="entry name" value="IlGF_relaxin_like"/>
    <property type="match status" value="1"/>
</dbReference>
<dbReference type="GO" id="GO:0007193">
    <property type="term" value="P:adenylate cyclase-inhibiting G protein-coupled receptor signaling pathway"/>
    <property type="evidence" value="ECO:0007669"/>
    <property type="project" value="TreeGrafter"/>
</dbReference>
<protein>
    <recommendedName>
        <fullName evidence="3">Insulin-like 3</fullName>
    </recommendedName>
    <alternativeName>
        <fullName evidence="10">Leydig insulin-like peptide</fullName>
    </alternativeName>
    <alternativeName>
        <fullName evidence="9">Relaxin-like factor</fullName>
    </alternativeName>
</protein>
<feature type="signal peptide" evidence="12">
    <location>
        <begin position="1"/>
        <end position="22"/>
    </location>
</feature>
<dbReference type="EMBL" id="JAUCMX010000022">
    <property type="protein sequence ID" value="KAK3513516.1"/>
    <property type="molecule type" value="Genomic_DNA"/>
</dbReference>
<evidence type="ECO:0000256" key="6">
    <source>
        <dbReference type="ARBA" id="ARBA00022729"/>
    </source>
</evidence>
<evidence type="ECO:0000259" key="13">
    <source>
        <dbReference type="SMART" id="SM00078"/>
    </source>
</evidence>
<dbReference type="PRINTS" id="PR00276">
    <property type="entry name" value="INSULINFAMLY"/>
</dbReference>
<comment type="similarity">
    <text evidence="2 11">Belongs to the insulin family.</text>
</comment>
<dbReference type="Proteomes" id="UP001274896">
    <property type="component" value="Unassembled WGS sequence"/>
</dbReference>
<dbReference type="Pfam" id="PF00049">
    <property type="entry name" value="Insulin"/>
    <property type="match status" value="1"/>
</dbReference>
<dbReference type="SMART" id="SM00078">
    <property type="entry name" value="IlGF"/>
    <property type="match status" value="1"/>
</dbReference>
<evidence type="ECO:0000256" key="7">
    <source>
        <dbReference type="ARBA" id="ARBA00023157"/>
    </source>
</evidence>
<sequence>MNVKWIITLTFLLIAENEGIWGKDARVKLCGREFIRMVVTLCGSSRLRRYAPEINPVSISAHAIQYNSDLFSNLKQIKSDSEDLTISKSPKKGLNSSLSSFLKIMESAKHSSSRLQRDVGPAGVCCRSGCTMTELVQYC</sequence>
<dbReference type="SUPFAM" id="SSF56994">
    <property type="entry name" value="Insulin-like"/>
    <property type="match status" value="1"/>
</dbReference>